<name>W2S5N5_CYPE1</name>
<dbReference type="HOGENOM" id="CLU_052857_0_0_1"/>
<dbReference type="Pfam" id="PF08045">
    <property type="entry name" value="CDC14"/>
    <property type="match status" value="1"/>
</dbReference>
<evidence type="ECO:0000256" key="1">
    <source>
        <dbReference type="SAM" id="MobiDB-lite"/>
    </source>
</evidence>
<dbReference type="InterPro" id="IPR016024">
    <property type="entry name" value="ARM-type_fold"/>
</dbReference>
<accession>W2S5N5</accession>
<dbReference type="STRING" id="1220924.W2S5N5"/>
<dbReference type="EMBL" id="KB822717">
    <property type="protein sequence ID" value="ETN43905.1"/>
    <property type="molecule type" value="Genomic_DNA"/>
</dbReference>
<evidence type="ECO:0008006" key="4">
    <source>
        <dbReference type="Google" id="ProtNLM"/>
    </source>
</evidence>
<evidence type="ECO:0000313" key="2">
    <source>
        <dbReference type="EMBL" id="ETN43905.1"/>
    </source>
</evidence>
<protein>
    <recommendedName>
        <fullName evidence="4">Cell division control protein 14</fullName>
    </recommendedName>
</protein>
<dbReference type="VEuPathDB" id="FungiDB:HMPREF1541_11036"/>
<dbReference type="InterPro" id="IPR012535">
    <property type="entry name" value="Cell_div_Cdc14"/>
</dbReference>
<reference evidence="2 3" key="1">
    <citation type="submission" date="2013-03" db="EMBL/GenBank/DDBJ databases">
        <title>The Genome Sequence of Phialophora europaea CBS 101466.</title>
        <authorList>
            <consortium name="The Broad Institute Genomics Platform"/>
            <person name="Cuomo C."/>
            <person name="de Hoog S."/>
            <person name="Gorbushina A."/>
            <person name="Walker B."/>
            <person name="Young S.K."/>
            <person name="Zeng Q."/>
            <person name="Gargeya S."/>
            <person name="Fitzgerald M."/>
            <person name="Haas B."/>
            <person name="Abouelleil A."/>
            <person name="Allen A.W."/>
            <person name="Alvarado L."/>
            <person name="Arachchi H.M."/>
            <person name="Berlin A.M."/>
            <person name="Chapman S.B."/>
            <person name="Gainer-Dewar J."/>
            <person name="Goldberg J."/>
            <person name="Griggs A."/>
            <person name="Gujja S."/>
            <person name="Hansen M."/>
            <person name="Howarth C."/>
            <person name="Imamovic A."/>
            <person name="Ireland A."/>
            <person name="Larimer J."/>
            <person name="McCowan C."/>
            <person name="Murphy C."/>
            <person name="Pearson M."/>
            <person name="Poon T.W."/>
            <person name="Priest M."/>
            <person name="Roberts A."/>
            <person name="Saif S."/>
            <person name="Shea T."/>
            <person name="Sisk P."/>
            <person name="Sykes S."/>
            <person name="Wortman J."/>
            <person name="Nusbaum C."/>
            <person name="Birren B."/>
        </authorList>
    </citation>
    <scope>NUCLEOTIDE SEQUENCE [LARGE SCALE GENOMIC DNA]</scope>
    <source>
        <strain evidence="2 3">CBS 101466</strain>
    </source>
</reference>
<feature type="compositionally biased region" description="Basic and acidic residues" evidence="1">
    <location>
        <begin position="252"/>
        <end position="263"/>
    </location>
</feature>
<dbReference type="InParanoid" id="W2S5N5"/>
<dbReference type="GeneID" id="19978375"/>
<feature type="region of interest" description="Disordered" evidence="1">
    <location>
        <begin position="252"/>
        <end position="275"/>
    </location>
</feature>
<dbReference type="Proteomes" id="UP000030752">
    <property type="component" value="Unassembled WGS sequence"/>
</dbReference>
<keyword evidence="3" id="KW-1185">Reference proteome</keyword>
<dbReference type="AlphaFoldDB" id="W2S5N5"/>
<gene>
    <name evidence="2" type="ORF">HMPREF1541_11036</name>
</gene>
<dbReference type="eggNOG" id="ENOG502S6JC">
    <property type="taxonomic scope" value="Eukaryota"/>
</dbReference>
<evidence type="ECO:0000313" key="3">
    <source>
        <dbReference type="Proteomes" id="UP000030752"/>
    </source>
</evidence>
<dbReference type="RefSeq" id="XP_008713927.1">
    <property type="nucleotide sequence ID" value="XM_008715705.1"/>
</dbReference>
<dbReference type="SUPFAM" id="SSF48371">
    <property type="entry name" value="ARM repeat"/>
    <property type="match status" value="1"/>
</dbReference>
<sequence>MEALLSHSFDYLTSPSPPKIRKGLRQLEGLLAQLTLQAATSSAPEPSKALALKSNPPSAPLSTKPTSTPKPLSSLPQDPAFRTFYNLQNTFQYNVATRLISTLERLLGKSNNGANDLLIIAALDLVQGMLLLHPPSRELWGREVCMNLFLDLLDPNSCPAIHISTLQALTASLIDHPANTRLFEDLDGLLVVTSLFKSRQSSREVRTKGVEFLYFYLGAEERESQKREAKSAGNTEVLGGRGREVLSAFRKEEQANAAGRRESATVGGPVGGGGTTGFGDGALKIKSSEEKQAMLGRYMGNVQDLMDDMREAQAGGGLLSRGSVSPVRV</sequence>
<dbReference type="PANTHER" id="PTHR34065:SF1">
    <property type="entry name" value="CELL DIVISION CONTROL PROTEIN 14"/>
    <property type="match status" value="1"/>
</dbReference>
<feature type="compositionally biased region" description="Low complexity" evidence="1">
    <location>
        <begin position="60"/>
        <end position="75"/>
    </location>
</feature>
<dbReference type="PANTHER" id="PTHR34065">
    <property type="entry name" value="CELL DIVISION CONTROL PROTEIN 14"/>
    <property type="match status" value="1"/>
</dbReference>
<organism evidence="2 3">
    <name type="scientific">Cyphellophora europaea (strain CBS 101466)</name>
    <name type="common">Phialophora europaea</name>
    <dbReference type="NCBI Taxonomy" id="1220924"/>
    <lineage>
        <taxon>Eukaryota</taxon>
        <taxon>Fungi</taxon>
        <taxon>Dikarya</taxon>
        <taxon>Ascomycota</taxon>
        <taxon>Pezizomycotina</taxon>
        <taxon>Eurotiomycetes</taxon>
        <taxon>Chaetothyriomycetidae</taxon>
        <taxon>Chaetothyriales</taxon>
        <taxon>Cyphellophoraceae</taxon>
        <taxon>Cyphellophora</taxon>
    </lineage>
</organism>
<proteinExistence type="predicted"/>
<dbReference type="OrthoDB" id="5357220at2759"/>
<feature type="region of interest" description="Disordered" evidence="1">
    <location>
        <begin position="45"/>
        <end position="75"/>
    </location>
</feature>